<dbReference type="AlphaFoldDB" id="A0A4Z0WF43"/>
<comment type="caution">
    <text evidence="5">The sequence shown here is derived from an EMBL/GenBank/DDBJ whole genome shotgun (WGS) entry which is preliminary data.</text>
</comment>
<reference evidence="5 6" key="1">
    <citation type="submission" date="2019-04" db="EMBL/GenBank/DDBJ databases">
        <title>Natronospirillum operosus gen. nov., sp. nov., a haloalkaliphilic satellite isolated from decaying biomass of laboratory culture of cyanobacterium Geitlerinema sp. and proposal of Natronospirillaceae fam. nov. and Saccharospirillaceae fam. nov.</title>
        <authorList>
            <person name="Kevbrin V."/>
            <person name="Boltyanskaya Y."/>
            <person name="Koziaeva V."/>
            <person name="Grouzdev D.S."/>
            <person name="Park M."/>
            <person name="Cho J."/>
        </authorList>
    </citation>
    <scope>NUCLEOTIDE SEQUENCE [LARGE SCALE GENOMIC DNA]</scope>
    <source>
        <strain evidence="5 6">G-116</strain>
    </source>
</reference>
<dbReference type="GO" id="GO:0005737">
    <property type="term" value="C:cytoplasm"/>
    <property type="evidence" value="ECO:0007669"/>
    <property type="project" value="TreeGrafter"/>
</dbReference>
<dbReference type="RefSeq" id="WP_135483618.1">
    <property type="nucleotide sequence ID" value="NZ_SRMF01000004.1"/>
</dbReference>
<dbReference type="InterPro" id="IPR040442">
    <property type="entry name" value="Pyrv_kinase-like_dom_sf"/>
</dbReference>
<evidence type="ECO:0000313" key="6">
    <source>
        <dbReference type="Proteomes" id="UP000297475"/>
    </source>
</evidence>
<dbReference type="InterPro" id="IPR005000">
    <property type="entry name" value="Aldolase/citrate-lyase_domain"/>
</dbReference>
<dbReference type="OrthoDB" id="86160at2"/>
<evidence type="ECO:0000256" key="3">
    <source>
        <dbReference type="ARBA" id="ARBA00023239"/>
    </source>
</evidence>
<comment type="similarity">
    <text evidence="1">Belongs to the HpcH/HpaI aldolase family.</text>
</comment>
<dbReference type="SUPFAM" id="SSF51621">
    <property type="entry name" value="Phosphoenolpyruvate/pyruvate domain"/>
    <property type="match status" value="1"/>
</dbReference>
<accession>A0A4Z0WF43</accession>
<proteinExistence type="inferred from homology"/>
<dbReference type="InterPro" id="IPR050251">
    <property type="entry name" value="HpcH-HpaI_aldolase"/>
</dbReference>
<dbReference type="Proteomes" id="UP000297475">
    <property type="component" value="Unassembled WGS sequence"/>
</dbReference>
<feature type="domain" description="HpcH/HpaI aldolase/citrate lyase" evidence="4">
    <location>
        <begin position="21"/>
        <end position="242"/>
    </location>
</feature>
<protein>
    <submittedName>
        <fullName evidence="5">2-dehydro-3-deoxyglucarate aldolase</fullName>
    </submittedName>
</protein>
<dbReference type="EMBL" id="SRMF01000004">
    <property type="protein sequence ID" value="TGG92946.1"/>
    <property type="molecule type" value="Genomic_DNA"/>
</dbReference>
<keyword evidence="6" id="KW-1185">Reference proteome</keyword>
<name>A0A4Z0WF43_9GAMM</name>
<evidence type="ECO:0000256" key="1">
    <source>
        <dbReference type="ARBA" id="ARBA00005568"/>
    </source>
</evidence>
<sequence>MELPSNHFKRWLTETGPAPLGSWLMSASPNVAEAMGCAGFDYLVLDMEHVPVDVPQAIAIMQAVAGTPAELVVRLPWNDPVMAKRVLDSGAQTLMFPYIQSAAEAQQAVTSTRYPTRGLRGVAAVHRASRYGTVADYLRRADEEIAVILQLETPEAVGRMADIAAVDGVDALFIGPGDLSAAMGHIGDIRHPEVQTAISAAVQQANALNKPCGIVGADPELVSDYARRGFRFVAMGSDVSLMMGRAAEFIGAVKGQAAGNENSGVY</sequence>
<dbReference type="GO" id="GO:0046872">
    <property type="term" value="F:metal ion binding"/>
    <property type="evidence" value="ECO:0007669"/>
    <property type="project" value="UniProtKB-KW"/>
</dbReference>
<evidence type="ECO:0000256" key="2">
    <source>
        <dbReference type="ARBA" id="ARBA00022723"/>
    </source>
</evidence>
<keyword evidence="3" id="KW-0456">Lyase</keyword>
<gene>
    <name evidence="5" type="ORF">E4656_12565</name>
</gene>
<evidence type="ECO:0000259" key="4">
    <source>
        <dbReference type="Pfam" id="PF03328"/>
    </source>
</evidence>
<dbReference type="Pfam" id="PF03328">
    <property type="entry name" value="HpcH_HpaI"/>
    <property type="match status" value="1"/>
</dbReference>
<dbReference type="PANTHER" id="PTHR30502:SF0">
    <property type="entry name" value="PHOSPHOENOLPYRUVATE CARBOXYLASE FAMILY PROTEIN"/>
    <property type="match status" value="1"/>
</dbReference>
<dbReference type="GO" id="GO:0016832">
    <property type="term" value="F:aldehyde-lyase activity"/>
    <property type="evidence" value="ECO:0007669"/>
    <property type="project" value="TreeGrafter"/>
</dbReference>
<organism evidence="5 6">
    <name type="scientific">Natronospirillum operosum</name>
    <dbReference type="NCBI Taxonomy" id="2759953"/>
    <lineage>
        <taxon>Bacteria</taxon>
        <taxon>Pseudomonadati</taxon>
        <taxon>Pseudomonadota</taxon>
        <taxon>Gammaproteobacteria</taxon>
        <taxon>Oceanospirillales</taxon>
        <taxon>Natronospirillaceae</taxon>
        <taxon>Natronospirillum</taxon>
    </lineage>
</organism>
<keyword evidence="2" id="KW-0479">Metal-binding</keyword>
<dbReference type="Gene3D" id="3.20.20.60">
    <property type="entry name" value="Phosphoenolpyruvate-binding domains"/>
    <property type="match status" value="1"/>
</dbReference>
<dbReference type="InterPro" id="IPR015813">
    <property type="entry name" value="Pyrv/PenolPyrv_kinase-like_dom"/>
</dbReference>
<evidence type="ECO:0000313" key="5">
    <source>
        <dbReference type="EMBL" id="TGG92946.1"/>
    </source>
</evidence>
<dbReference type="PANTHER" id="PTHR30502">
    <property type="entry name" value="2-KETO-3-DEOXY-L-RHAMNONATE ALDOLASE"/>
    <property type="match status" value="1"/>
</dbReference>